<dbReference type="HOGENOM" id="CLU_068418_0_0_9"/>
<accession>H6LKT3</accession>
<dbReference type="EMBL" id="CP002987">
    <property type="protein sequence ID" value="AFA50042.1"/>
    <property type="molecule type" value="Genomic_DNA"/>
</dbReference>
<reference evidence="2" key="1">
    <citation type="submission" date="2011-07" db="EMBL/GenBank/DDBJ databases">
        <title>Complete genome sequence of Acetobacterium woodii.</title>
        <authorList>
            <person name="Poehlein A."/>
            <person name="Schmidt S."/>
            <person name="Kaster A.-K."/>
            <person name="Goenrich M."/>
            <person name="Vollmers J."/>
            <person name="Thuermer A."/>
            <person name="Gottschalk G."/>
            <person name="Thauer R.K."/>
            <person name="Daniel R."/>
            <person name="Mueller V."/>
        </authorList>
    </citation>
    <scope>NUCLEOTIDE SEQUENCE [LARGE SCALE GENOMIC DNA]</scope>
    <source>
        <strain evidence="2">ATCC 29683 / DSM 1030 / JCM 2381 / KCTC 1655 / WB1</strain>
    </source>
</reference>
<dbReference type="STRING" id="931626.Awo_c33140"/>
<evidence type="ECO:0000313" key="2">
    <source>
        <dbReference type="Proteomes" id="UP000007177"/>
    </source>
</evidence>
<organism evidence="1 2">
    <name type="scientific">Acetobacterium woodii (strain ATCC 29683 / DSM 1030 / JCM 2381 / KCTC 1655 / WB1)</name>
    <dbReference type="NCBI Taxonomy" id="931626"/>
    <lineage>
        <taxon>Bacteria</taxon>
        <taxon>Bacillati</taxon>
        <taxon>Bacillota</taxon>
        <taxon>Clostridia</taxon>
        <taxon>Eubacteriales</taxon>
        <taxon>Eubacteriaceae</taxon>
        <taxon>Acetobacterium</taxon>
    </lineage>
</organism>
<dbReference type="AlphaFoldDB" id="H6LKT3"/>
<dbReference type="eggNOG" id="COG3250">
    <property type="taxonomic scope" value="Bacteria"/>
</dbReference>
<gene>
    <name evidence="1" type="ordered locus">Awo_c33140</name>
</gene>
<dbReference type="Proteomes" id="UP000007177">
    <property type="component" value="Chromosome"/>
</dbReference>
<name>H6LKT3_ACEWD</name>
<dbReference type="InterPro" id="IPR021243">
    <property type="entry name" value="DUF2804"/>
</dbReference>
<proteinExistence type="predicted"/>
<evidence type="ECO:0000313" key="1">
    <source>
        <dbReference type="EMBL" id="AFA50042.1"/>
    </source>
</evidence>
<dbReference type="KEGG" id="awo:Awo_c33140"/>
<sequence>MLIKGSVQVENRIERKMDLLDEQGVILNPGYATKMMYNYNKENIKANPLALKEWDFYQIYIGDYVLKMTIGNISYIANFAAELFNVVTKESYSFSKMKILPLKSIVMPNDPEQPSHICVAGKDYTMSFEVGEVYRCLKLKARDKKIGDIDIDVRLNNDVANEKMVIATPFEHQTKFYLNCKENYFGGEGTIQFGQRRVELDANSTAVLDWGRGVWPFSQEWFWGNGSAIIEGGNFGFNIGWGFGDLKNASENMFFWKGKAYKLGRLDVEVEITDYLKPWKFRDQEGKFDFVLTPIYDQITDTKVAFIQMYCHQLFGYYDGFVILPDGEKIVVNKMMAFCEHAKNKW</sequence>
<protein>
    <recommendedName>
        <fullName evidence="3">DUF2804 domain-containing protein</fullName>
    </recommendedName>
</protein>
<reference evidence="1 2" key="2">
    <citation type="journal article" date="2012" name="PLoS ONE">
        <title>An ancient pathway combining carbon dioxide fixation with the generation and utilization of a sodium ion gradient for ATP synthesis.</title>
        <authorList>
            <person name="Poehlein A."/>
            <person name="Schmidt S."/>
            <person name="Kaster A.K."/>
            <person name="Goenrich M."/>
            <person name="Vollmers J."/>
            <person name="Thurmer A."/>
            <person name="Bertsch J."/>
            <person name="Schuchmann K."/>
            <person name="Voigt B."/>
            <person name="Hecker M."/>
            <person name="Daniel R."/>
            <person name="Thauer R.K."/>
            <person name="Gottschalk G."/>
            <person name="Muller V."/>
        </authorList>
    </citation>
    <scope>NUCLEOTIDE SEQUENCE [LARGE SCALE GENOMIC DNA]</scope>
    <source>
        <strain evidence="2">ATCC 29683 / DSM 1030 / JCM 2381 / KCTC 1655 / WB1</strain>
    </source>
</reference>
<dbReference type="PANTHER" id="PTHR35868:SF3">
    <property type="entry name" value="DUF2804 DOMAIN-CONTAINING PROTEIN"/>
    <property type="match status" value="1"/>
</dbReference>
<dbReference type="OrthoDB" id="9762066at2"/>
<dbReference type="PANTHER" id="PTHR35868">
    <property type="entry name" value="DUF2804 DOMAIN-CONTAINING PROTEIN-RELATED"/>
    <property type="match status" value="1"/>
</dbReference>
<dbReference type="Pfam" id="PF10974">
    <property type="entry name" value="DUF2804"/>
    <property type="match status" value="1"/>
</dbReference>
<evidence type="ECO:0008006" key="3">
    <source>
        <dbReference type="Google" id="ProtNLM"/>
    </source>
</evidence>
<keyword evidence="2" id="KW-1185">Reference proteome</keyword>